<reference evidence="2 3" key="1">
    <citation type="journal article" date="2010" name="J. Bacteriol.">
        <title>Genome sequences of Pelagibaca bermudensis HTCC2601T and Maritimibacter alkaliphilus HTCC2654T, the type strains of two marine Roseobacter genera.</title>
        <authorList>
            <person name="Thrash J.C."/>
            <person name="Cho J.C."/>
            <person name="Ferriera S."/>
            <person name="Johnson J."/>
            <person name="Vergin K.L."/>
            <person name="Giovannoni S.J."/>
        </authorList>
    </citation>
    <scope>NUCLEOTIDE SEQUENCE [LARGE SCALE GENOMIC DNA]</scope>
    <source>
        <strain evidence="2 3">HTCC2654</strain>
    </source>
</reference>
<proteinExistence type="predicted"/>
<dbReference type="AlphaFoldDB" id="A3VMU3"/>
<dbReference type="OrthoDB" id="7853508at2"/>
<dbReference type="eggNOG" id="ENOG502ZT6D">
    <property type="taxonomic scope" value="Bacteria"/>
</dbReference>
<dbReference type="Proteomes" id="UP000002931">
    <property type="component" value="Unassembled WGS sequence"/>
</dbReference>
<evidence type="ECO:0000256" key="1">
    <source>
        <dbReference type="SAM" id="SignalP"/>
    </source>
</evidence>
<keyword evidence="3" id="KW-1185">Reference proteome</keyword>
<organism evidence="2 3">
    <name type="scientific">Maritimibacter alkaliphilus HTCC2654</name>
    <dbReference type="NCBI Taxonomy" id="314271"/>
    <lineage>
        <taxon>Bacteria</taxon>
        <taxon>Pseudomonadati</taxon>
        <taxon>Pseudomonadota</taxon>
        <taxon>Alphaproteobacteria</taxon>
        <taxon>Rhodobacterales</taxon>
        <taxon>Roseobacteraceae</taxon>
        <taxon>Maritimibacter</taxon>
    </lineage>
</organism>
<dbReference type="HOGENOM" id="CLU_1401006_0_0_5"/>
<keyword evidence="1" id="KW-0732">Signal</keyword>
<evidence type="ECO:0000313" key="3">
    <source>
        <dbReference type="Proteomes" id="UP000002931"/>
    </source>
</evidence>
<evidence type="ECO:0000313" key="2">
    <source>
        <dbReference type="EMBL" id="EAQ10423.1"/>
    </source>
</evidence>
<accession>A3VMU3</accession>
<gene>
    <name evidence="2" type="ORF">RB2654_05470</name>
</gene>
<sequence length="194" mass="19840">MLRTALLLPLLAFPLSGCLLVDVNTRSGFYTGGTVSSTVTTTDTIQESGDIYDASIGGIEYFSTLGNGRAEAYSAILAGSDTGTTPTSGQAVYLADYEVAVISNLRYYETELRGVSSLDDGKISIVADFDQGTVTGSDGALVVDGAITGRAFEGGVVYAGHDGDLEGLVGDQGVIGAFHGNNGQIVFAGGFVGN</sequence>
<protein>
    <recommendedName>
        <fullName evidence="4">Transferrin-binding protein B C-lobe/N-lobe beta barrel domain-containing protein</fullName>
    </recommendedName>
</protein>
<feature type="chain" id="PRO_5002662398" description="Transferrin-binding protein B C-lobe/N-lobe beta barrel domain-containing protein" evidence="1">
    <location>
        <begin position="22"/>
        <end position="194"/>
    </location>
</feature>
<comment type="caution">
    <text evidence="2">The sequence shown here is derived from an EMBL/GenBank/DDBJ whole genome shotgun (WGS) entry which is preliminary data.</text>
</comment>
<feature type="signal peptide" evidence="1">
    <location>
        <begin position="1"/>
        <end position="21"/>
    </location>
</feature>
<name>A3VMU3_9RHOB</name>
<evidence type="ECO:0008006" key="4">
    <source>
        <dbReference type="Google" id="ProtNLM"/>
    </source>
</evidence>
<dbReference type="RefSeq" id="WP_008329471.1">
    <property type="nucleotide sequence ID" value="NZ_CH902578.1"/>
</dbReference>
<dbReference type="EMBL" id="AAMT01000039">
    <property type="protein sequence ID" value="EAQ10423.1"/>
    <property type="molecule type" value="Genomic_DNA"/>
</dbReference>